<evidence type="ECO:0000313" key="3">
    <source>
        <dbReference type="Proteomes" id="UP001197247"/>
    </source>
</evidence>
<feature type="transmembrane region" description="Helical" evidence="1">
    <location>
        <begin position="188"/>
        <end position="206"/>
    </location>
</feature>
<accession>A0ABS5TCU3</accession>
<keyword evidence="1" id="KW-0472">Membrane</keyword>
<comment type="caution">
    <text evidence="2">The sequence shown here is derived from an EMBL/GenBank/DDBJ whole genome shotgun (WGS) entry which is preliminary data.</text>
</comment>
<name>A0ABS5TCU3_9ACTN</name>
<gene>
    <name evidence="2" type="ORF">KIH74_03690</name>
</gene>
<sequence>MSEQGWAEYAEYARRLDEVRAQETARTAGIREGVAEMSDHADELVARLERQRLHMTAFAQKVRFRPPSGAGTPQEGHVEPQTDLSRVAELIDIADREGGEAHNRAIRPNLMPGAGPRLRGVAVFGATMLVLMVVQWIAFARTNNNPDFIMIGVILPLIGFVVSLLVLRFGNQARDRDVRPAEIPTRMGLLMCFGALPVLWGILVLASR</sequence>
<keyword evidence="1" id="KW-0812">Transmembrane</keyword>
<protein>
    <submittedName>
        <fullName evidence="2">Uncharacterized protein</fullName>
    </submittedName>
</protein>
<dbReference type="EMBL" id="JAHBAY010000001">
    <property type="protein sequence ID" value="MBT0768011.1"/>
    <property type="molecule type" value="Genomic_DNA"/>
</dbReference>
<evidence type="ECO:0000313" key="2">
    <source>
        <dbReference type="EMBL" id="MBT0768011.1"/>
    </source>
</evidence>
<reference evidence="2 3" key="1">
    <citation type="submission" date="2021-05" db="EMBL/GenBank/DDBJ databases">
        <title>Kineosporia and Streptomyces sp. nov. two new marine actinobacteria isolated from Coral.</title>
        <authorList>
            <person name="Buangrab K."/>
            <person name="Sutthacheep M."/>
            <person name="Yeemin T."/>
            <person name="Harunari E."/>
            <person name="Igarashi Y."/>
            <person name="Kanchanasin P."/>
            <person name="Tanasupawat S."/>
            <person name="Phongsopitanun W."/>
        </authorList>
    </citation>
    <scope>NUCLEOTIDE SEQUENCE [LARGE SCALE GENOMIC DNA]</scope>
    <source>
        <strain evidence="2 3">J2-2</strain>
    </source>
</reference>
<organism evidence="2 3">
    <name type="scientific">Kineosporia corallincola</name>
    <dbReference type="NCBI Taxonomy" id="2835133"/>
    <lineage>
        <taxon>Bacteria</taxon>
        <taxon>Bacillati</taxon>
        <taxon>Actinomycetota</taxon>
        <taxon>Actinomycetes</taxon>
        <taxon>Kineosporiales</taxon>
        <taxon>Kineosporiaceae</taxon>
        <taxon>Kineosporia</taxon>
    </lineage>
</organism>
<evidence type="ECO:0000256" key="1">
    <source>
        <dbReference type="SAM" id="Phobius"/>
    </source>
</evidence>
<feature type="transmembrane region" description="Helical" evidence="1">
    <location>
        <begin position="148"/>
        <end position="167"/>
    </location>
</feature>
<keyword evidence="3" id="KW-1185">Reference proteome</keyword>
<feature type="transmembrane region" description="Helical" evidence="1">
    <location>
        <begin position="121"/>
        <end position="142"/>
    </location>
</feature>
<keyword evidence="1" id="KW-1133">Transmembrane helix</keyword>
<dbReference type="Proteomes" id="UP001197247">
    <property type="component" value="Unassembled WGS sequence"/>
</dbReference>
<proteinExistence type="predicted"/>
<dbReference type="RefSeq" id="WP_214154271.1">
    <property type="nucleotide sequence ID" value="NZ_JAHBAY010000001.1"/>
</dbReference>